<evidence type="ECO:0000313" key="1">
    <source>
        <dbReference type="EMBL" id="BBI94600.1"/>
    </source>
</evidence>
<sequence>MCRIIGLFLLIKINKQTTREPNNRVLPWPVHLCHAALDRQK</sequence>
<name>A0A455VSC9_ENTAS</name>
<organism evidence="1">
    <name type="scientific">Enterobacter asburiae</name>
    <dbReference type="NCBI Taxonomy" id="61645"/>
    <lineage>
        <taxon>Bacteria</taxon>
        <taxon>Pseudomonadati</taxon>
        <taxon>Pseudomonadota</taxon>
        <taxon>Gammaproteobacteria</taxon>
        <taxon>Enterobacterales</taxon>
        <taxon>Enterobacteriaceae</taxon>
        <taxon>Enterobacter</taxon>
        <taxon>Enterobacter cloacae complex</taxon>
    </lineage>
</organism>
<protein>
    <submittedName>
        <fullName evidence="1">Uncharacterized protein</fullName>
    </submittedName>
</protein>
<reference evidence="1" key="1">
    <citation type="submission" date="2019-03" db="EMBL/GenBank/DDBJ databases">
        <title>Complete genome sequences of Enterobacter asburiae str. MRY18-106 isolated from a patient in Japan.</title>
        <authorList>
            <person name="Sekizuka T."/>
            <person name="Matsui M."/>
            <person name="Takara T."/>
            <person name="Uechi A."/>
            <person name="Harakuni M."/>
            <person name="Kimura T."/>
            <person name="Suzuki S."/>
            <person name="Kuroda M."/>
        </authorList>
    </citation>
    <scope>NUCLEOTIDE SEQUENCE</scope>
    <source>
        <strain evidence="1">MRY18-106</strain>
    </source>
</reference>
<gene>
    <name evidence="1" type="ORF">MRY18106EAS_11320</name>
</gene>
<accession>A0A455VSC9</accession>
<proteinExistence type="predicted"/>
<dbReference type="EMBL" id="AP019533">
    <property type="protein sequence ID" value="BBI94600.1"/>
    <property type="molecule type" value="Genomic_DNA"/>
</dbReference>
<dbReference type="AlphaFoldDB" id="A0A455VSC9"/>